<comment type="subcellular location">
    <subcellularLocation>
        <location evidence="1">Membrane</location>
        <topology evidence="1">Multi-pass membrane protein</topology>
    </subcellularLocation>
</comment>
<evidence type="ECO:0000256" key="3">
    <source>
        <dbReference type="ARBA" id="ARBA00022692"/>
    </source>
</evidence>
<evidence type="ECO:0000256" key="6">
    <source>
        <dbReference type="SAM" id="Phobius"/>
    </source>
</evidence>
<feature type="transmembrane region" description="Helical" evidence="6">
    <location>
        <begin position="89"/>
        <end position="110"/>
    </location>
</feature>
<evidence type="ECO:0000256" key="4">
    <source>
        <dbReference type="ARBA" id="ARBA00022989"/>
    </source>
</evidence>
<dbReference type="VEuPathDB" id="FungiDB:PLEOSDRAFT_1103942"/>
<feature type="transmembrane region" description="Helical" evidence="6">
    <location>
        <begin position="143"/>
        <end position="161"/>
    </location>
</feature>
<dbReference type="Proteomes" id="UP000027073">
    <property type="component" value="Unassembled WGS sequence"/>
</dbReference>
<proteinExistence type="predicted"/>
<evidence type="ECO:0000256" key="2">
    <source>
        <dbReference type="ARBA" id="ARBA00022448"/>
    </source>
</evidence>
<dbReference type="PANTHER" id="PTHR42718">
    <property type="entry name" value="MAJOR FACILITATOR SUPERFAMILY MULTIDRUG TRANSPORTER MFSC"/>
    <property type="match status" value="1"/>
</dbReference>
<keyword evidence="3 6" id="KW-0812">Transmembrane</keyword>
<accession>A0A067NT27</accession>
<evidence type="ECO:0000313" key="7">
    <source>
        <dbReference type="EMBL" id="KDQ27242.1"/>
    </source>
</evidence>
<dbReference type="InParanoid" id="A0A067NT27"/>
<dbReference type="OrthoDB" id="440755at2759"/>
<dbReference type="AlphaFoldDB" id="A0A067NT27"/>
<feature type="transmembrane region" description="Helical" evidence="6">
    <location>
        <begin position="56"/>
        <end position="77"/>
    </location>
</feature>
<gene>
    <name evidence="7" type="ORF">PLEOSDRAFT_1103942</name>
</gene>
<dbReference type="HOGENOM" id="CLU_980459_0_0_1"/>
<sequence>MSVPSAIAMIRTTCPDPVERSAAPRTPHTLSPAQCETSQALSAAASSPPAHYGGGYISHFVIAIMVIPAAGPAWFLLPTHTMPAKAQRRGVDIPGVLVLTSGLILLVYAISDGAESGMPSLSLLSFHSLENRPYPTQGWGSPQVVTTLLLSAVVFVVFFAIERTVKSPALPPKTWTNKNFTPLFFYAWSPYRWCLPRLSTPTCQRLHEPLRDSALVAAVRCIPMGVAGGAASFLAGKYIRPPPQPQAYPRVQARPHGSGRRALRVGRRGEGGGAVLGVYLPRDG</sequence>
<dbReference type="EMBL" id="KL198008">
    <property type="protein sequence ID" value="KDQ27242.1"/>
    <property type="molecule type" value="Genomic_DNA"/>
</dbReference>
<dbReference type="PANTHER" id="PTHR42718:SF9">
    <property type="entry name" value="MAJOR FACILITATOR SUPERFAMILY MULTIDRUG TRANSPORTER MFSC"/>
    <property type="match status" value="1"/>
</dbReference>
<dbReference type="GO" id="GO:0016020">
    <property type="term" value="C:membrane"/>
    <property type="evidence" value="ECO:0007669"/>
    <property type="project" value="UniProtKB-SubCell"/>
</dbReference>
<keyword evidence="4 6" id="KW-1133">Transmembrane helix</keyword>
<name>A0A067NT27_PLEO1</name>
<reference evidence="8" key="1">
    <citation type="journal article" date="2014" name="Proc. Natl. Acad. Sci. U.S.A.">
        <title>Extensive sampling of basidiomycete genomes demonstrates inadequacy of the white-rot/brown-rot paradigm for wood decay fungi.</title>
        <authorList>
            <person name="Riley R."/>
            <person name="Salamov A.A."/>
            <person name="Brown D.W."/>
            <person name="Nagy L.G."/>
            <person name="Floudas D."/>
            <person name="Held B.W."/>
            <person name="Levasseur A."/>
            <person name="Lombard V."/>
            <person name="Morin E."/>
            <person name="Otillar R."/>
            <person name="Lindquist E.A."/>
            <person name="Sun H."/>
            <person name="LaButti K.M."/>
            <person name="Schmutz J."/>
            <person name="Jabbour D."/>
            <person name="Luo H."/>
            <person name="Baker S.E."/>
            <person name="Pisabarro A.G."/>
            <person name="Walton J.D."/>
            <person name="Blanchette R.A."/>
            <person name="Henrissat B."/>
            <person name="Martin F."/>
            <person name="Cullen D."/>
            <person name="Hibbett D.S."/>
            <person name="Grigoriev I.V."/>
        </authorList>
    </citation>
    <scope>NUCLEOTIDE SEQUENCE [LARGE SCALE GENOMIC DNA]</scope>
    <source>
        <strain evidence="8">PC15</strain>
    </source>
</reference>
<organism evidence="7 8">
    <name type="scientific">Pleurotus ostreatus (strain PC15)</name>
    <name type="common">Oyster mushroom</name>
    <dbReference type="NCBI Taxonomy" id="1137138"/>
    <lineage>
        <taxon>Eukaryota</taxon>
        <taxon>Fungi</taxon>
        <taxon>Dikarya</taxon>
        <taxon>Basidiomycota</taxon>
        <taxon>Agaricomycotina</taxon>
        <taxon>Agaricomycetes</taxon>
        <taxon>Agaricomycetidae</taxon>
        <taxon>Agaricales</taxon>
        <taxon>Pleurotineae</taxon>
        <taxon>Pleurotaceae</taxon>
        <taxon>Pleurotus</taxon>
    </lineage>
</organism>
<evidence type="ECO:0000256" key="5">
    <source>
        <dbReference type="ARBA" id="ARBA00023136"/>
    </source>
</evidence>
<keyword evidence="5 6" id="KW-0472">Membrane</keyword>
<protein>
    <submittedName>
        <fullName evidence="7">Uncharacterized protein</fullName>
    </submittedName>
</protein>
<keyword evidence="2" id="KW-0813">Transport</keyword>
<evidence type="ECO:0000313" key="8">
    <source>
        <dbReference type="Proteomes" id="UP000027073"/>
    </source>
</evidence>
<evidence type="ECO:0000256" key="1">
    <source>
        <dbReference type="ARBA" id="ARBA00004141"/>
    </source>
</evidence>